<evidence type="ECO:0000256" key="1">
    <source>
        <dbReference type="ARBA" id="ARBA00004496"/>
    </source>
</evidence>
<evidence type="ECO:0000256" key="4">
    <source>
        <dbReference type="ARBA" id="ARBA00023004"/>
    </source>
</evidence>
<dbReference type="InterPro" id="IPR012312">
    <property type="entry name" value="Hemerythrin-like"/>
</dbReference>
<dbReference type="Pfam" id="PF04405">
    <property type="entry name" value="ScdA_N"/>
    <property type="match status" value="1"/>
</dbReference>
<keyword evidence="4" id="KW-0408">Iron</keyword>
<dbReference type="EMBL" id="CAKMMF010000015">
    <property type="protein sequence ID" value="CAH1208683.1"/>
    <property type="molecule type" value="Genomic_DNA"/>
</dbReference>
<keyword evidence="7" id="KW-1185">Reference proteome</keyword>
<keyword evidence="3" id="KW-0479">Metal-binding</keyword>
<sequence length="238" mass="27278">MEKRYDGREKIGDIVAEFPGASNLFKEAQIDFCCGGDRTLLSVIGQKGLDEAGIIRRLNDSYDAMINHGINAEKDWREVPVPQLIHHIVNAHHAYLKEELPLLSEFITKILRVHGPTQGTVLTDLHKKFHQMKAELEQHLAAEEEELFPLLQQYAEQPEAARNEQVLKGLYELESDHSEVGDALRDIRELTSDYALPPEACRTYQLTFQKLIDLESDMFQHIHLENNILFPRIEALSK</sequence>
<dbReference type="Gene3D" id="1.20.120.520">
    <property type="entry name" value="nmb1532 protein domain like"/>
    <property type="match status" value="1"/>
</dbReference>
<dbReference type="InterPro" id="IPR019903">
    <property type="entry name" value="RIC_family"/>
</dbReference>
<comment type="caution">
    <text evidence="6">The sequence shown here is derived from an EMBL/GenBank/DDBJ whole genome shotgun (WGS) entry which is preliminary data.</text>
</comment>
<evidence type="ECO:0000256" key="3">
    <source>
        <dbReference type="ARBA" id="ARBA00022723"/>
    </source>
</evidence>
<keyword evidence="2" id="KW-0963">Cytoplasm</keyword>
<dbReference type="NCBIfam" id="TIGR03652">
    <property type="entry name" value="FeS_repair_RIC"/>
    <property type="match status" value="1"/>
</dbReference>
<feature type="domain" description="Hemerythrin-like" evidence="5">
    <location>
        <begin position="86"/>
        <end position="233"/>
    </location>
</feature>
<protein>
    <submittedName>
        <fullName evidence="6">Iron-sulfur cluster repair protein YtfE</fullName>
    </submittedName>
</protein>
<evidence type="ECO:0000256" key="2">
    <source>
        <dbReference type="ARBA" id="ARBA00022490"/>
    </source>
</evidence>
<organism evidence="6 7">
    <name type="scientific">Paenibacillus plantiphilus</name>
    <dbReference type="NCBI Taxonomy" id="2905650"/>
    <lineage>
        <taxon>Bacteria</taxon>
        <taxon>Bacillati</taxon>
        <taxon>Bacillota</taxon>
        <taxon>Bacilli</taxon>
        <taxon>Bacillales</taxon>
        <taxon>Paenibacillaceae</taxon>
        <taxon>Paenibacillus</taxon>
    </lineage>
</organism>
<proteinExistence type="predicted"/>
<gene>
    <name evidence="6" type="primary">ytfE</name>
    <name evidence="6" type="ORF">PAECIP111893_02868</name>
</gene>
<dbReference type="RefSeq" id="WP_236343175.1">
    <property type="nucleotide sequence ID" value="NZ_CAKMMF010000015.1"/>
</dbReference>
<comment type="subcellular location">
    <subcellularLocation>
        <location evidence="1">Cytoplasm</location>
    </subcellularLocation>
</comment>
<evidence type="ECO:0000313" key="6">
    <source>
        <dbReference type="EMBL" id="CAH1208683.1"/>
    </source>
</evidence>
<name>A0ABN8GGM8_9BACL</name>
<dbReference type="PANTHER" id="PTHR36438:SF1">
    <property type="entry name" value="IRON-SULFUR CLUSTER REPAIR PROTEIN YTFE"/>
    <property type="match status" value="1"/>
</dbReference>
<dbReference type="Proteomes" id="UP000838686">
    <property type="component" value="Unassembled WGS sequence"/>
</dbReference>
<dbReference type="PANTHER" id="PTHR36438">
    <property type="entry name" value="IRON-SULFUR CLUSTER REPAIR PROTEIN YTFE"/>
    <property type="match status" value="1"/>
</dbReference>
<accession>A0ABN8GGM8</accession>
<reference evidence="6" key="1">
    <citation type="submission" date="2022-01" db="EMBL/GenBank/DDBJ databases">
        <authorList>
            <person name="Criscuolo A."/>
        </authorList>
    </citation>
    <scope>NUCLEOTIDE SEQUENCE</scope>
    <source>
        <strain evidence="6">CIP111893</strain>
    </source>
</reference>
<evidence type="ECO:0000313" key="7">
    <source>
        <dbReference type="Proteomes" id="UP000838686"/>
    </source>
</evidence>
<evidence type="ECO:0000259" key="5">
    <source>
        <dbReference type="Pfam" id="PF01814"/>
    </source>
</evidence>
<dbReference type="Pfam" id="PF01814">
    <property type="entry name" value="Hemerythrin"/>
    <property type="match status" value="1"/>
</dbReference>